<feature type="region of interest" description="Disordered" evidence="1">
    <location>
        <begin position="600"/>
        <end position="628"/>
    </location>
</feature>
<feature type="compositionally biased region" description="Polar residues" evidence="1">
    <location>
        <begin position="699"/>
        <end position="718"/>
    </location>
</feature>
<feature type="region of interest" description="Disordered" evidence="1">
    <location>
        <begin position="698"/>
        <end position="731"/>
    </location>
</feature>
<feature type="compositionally biased region" description="Gly residues" evidence="1">
    <location>
        <begin position="603"/>
        <end position="618"/>
    </location>
</feature>
<organism evidence="2 3">
    <name type="scientific">Prorocentrum cordatum</name>
    <dbReference type="NCBI Taxonomy" id="2364126"/>
    <lineage>
        <taxon>Eukaryota</taxon>
        <taxon>Sar</taxon>
        <taxon>Alveolata</taxon>
        <taxon>Dinophyceae</taxon>
        <taxon>Prorocentrales</taxon>
        <taxon>Prorocentraceae</taxon>
        <taxon>Prorocentrum</taxon>
    </lineage>
</organism>
<comment type="caution">
    <text evidence="2">The sequence shown here is derived from an EMBL/GenBank/DDBJ whole genome shotgun (WGS) entry which is preliminary data.</text>
</comment>
<keyword evidence="3" id="KW-1185">Reference proteome</keyword>
<evidence type="ECO:0000313" key="2">
    <source>
        <dbReference type="EMBL" id="CAK0859946.1"/>
    </source>
</evidence>
<dbReference type="Proteomes" id="UP001189429">
    <property type="component" value="Unassembled WGS sequence"/>
</dbReference>
<reference evidence="2" key="1">
    <citation type="submission" date="2023-10" db="EMBL/GenBank/DDBJ databases">
        <authorList>
            <person name="Chen Y."/>
            <person name="Shah S."/>
            <person name="Dougan E. K."/>
            <person name="Thang M."/>
            <person name="Chan C."/>
        </authorList>
    </citation>
    <scope>NUCLEOTIDE SEQUENCE [LARGE SCALE GENOMIC DNA]</scope>
</reference>
<protein>
    <submittedName>
        <fullName evidence="2">Uncharacterized protein</fullName>
    </submittedName>
</protein>
<gene>
    <name evidence="2" type="ORF">PCOR1329_LOCUS49120</name>
</gene>
<evidence type="ECO:0000256" key="1">
    <source>
        <dbReference type="SAM" id="MobiDB-lite"/>
    </source>
</evidence>
<accession>A0ABN9UJN6</accession>
<feature type="compositionally biased region" description="Low complexity" evidence="1">
    <location>
        <begin position="619"/>
        <end position="628"/>
    </location>
</feature>
<proteinExistence type="predicted"/>
<dbReference type="EMBL" id="CAUYUJ010015943">
    <property type="protein sequence ID" value="CAK0859946.1"/>
    <property type="molecule type" value="Genomic_DNA"/>
</dbReference>
<name>A0ABN9UJN6_9DINO</name>
<evidence type="ECO:0000313" key="3">
    <source>
        <dbReference type="Proteomes" id="UP001189429"/>
    </source>
</evidence>
<sequence length="1007" mass="106393">MSTTNSPSELFVSTDTGPCQIKKGIAVKTIKRVVSEAYLSAIFFVDRRAGVVSSQWKPLIRVASKPEISLPTLEWENTNVVSLGFNRSELEPRELFRHPMFAQFVQQRDVAGLAPPLKLELCKTVLREAMPGALQFQGAEREMRLTSGRTQASPSEPTRATLRMRLRRRVRSGGLWPPFDRRLQLVGARVAGAILTSQAFRSHGHERIPEPLKLFVVTLYTDALCYGAFASPMAFLFFQGRGVIQGRPASGAQLAVATGGFYQGTDCLQCAAIRGLELAALRQAVLSAVPSCPLVSLACPPANCPCPAASCPVPARAAPLVNLARPPLEGYAGLDSERFDAEKGSFCGLLGAVAGAAATGLGCDLPGAPLFHERLVTGLSLLVAPGPVAALTADGDRCAEGARCDDAADARWSGARGAAPTAGPQQVGRFRRLPTAAELEQLKRGGAFMVGGAAPASPGAAGAGAAGAAAAPAGAAPARQGGEAGVVARAGRLPDGDRSIHKHGAICRVLDSMISVDQLSAPALQSAELLCRYLQLIEDARAVSPSAPVYLAADECVGWSARRGGSAVAPQLQEHVAANLRDKAAGFKGAGKAKEELKLRRGPIGGGKGGPAYSGGPGSRWPRAAGAGRPAAAIMPKTDASHDARCPMQRAFLPLQAATDRRRDLIPLPCSQPTPPSQGPVSISTQQFANDAVAGLDSRVSSTGKPRRISASQLPQLRTRSRRPHSSAISYSRRGAAKEFLASSLSYAGGEAPSPVVKCVRSRVDIPDVDAAAPAVDSALDPIGRGCALGYESRMMKAPDEQSRALDSEPPVTPHMDEVLKSDPCAYHLLIADPVKANMLGFTYRPKDLATPFFVAKKSRAQRLVWDARVPNRRFRVPPPVSMGASAARGRVQLPGDRDGAVACAAKLYCAQADVKNYVYTLGLPTEIGLFFSLPPVSQVTGAFASLGRFIDRASRRVCCRLERPGVLDDSQQEALDAFSDVAMGRPPAISDKDLQDDRWELNPDFI</sequence>